<keyword evidence="3 4" id="KW-0067">ATP-binding</keyword>
<comment type="similarity">
    <text evidence="1 4">Belongs to the heat shock protein 70 family.</text>
</comment>
<keyword evidence="2 4" id="KW-0547">Nucleotide-binding</keyword>
<comment type="caution">
    <text evidence="5">The sequence shown here is derived from an EMBL/GenBank/DDBJ whole genome shotgun (WGS) entry which is preliminary data.</text>
</comment>
<dbReference type="Gene3D" id="2.60.34.10">
    <property type="entry name" value="Substrate Binding Domain Of DNAk, Chain A, domain 1"/>
    <property type="match status" value="1"/>
</dbReference>
<dbReference type="SUPFAM" id="SSF100920">
    <property type="entry name" value="Heat shock protein 70kD (HSP70), peptide-binding domain"/>
    <property type="match status" value="1"/>
</dbReference>
<dbReference type="RefSeq" id="WP_211549807.1">
    <property type="nucleotide sequence ID" value="NZ_JAGTUF010000013.1"/>
</dbReference>
<accession>A0ABS5IE91</accession>
<evidence type="ECO:0000256" key="1">
    <source>
        <dbReference type="ARBA" id="ARBA00007381"/>
    </source>
</evidence>
<name>A0ABS5IE91_9PROT</name>
<dbReference type="PANTHER" id="PTHR19375">
    <property type="entry name" value="HEAT SHOCK PROTEIN 70KDA"/>
    <property type="match status" value="1"/>
</dbReference>
<dbReference type="PROSITE" id="PS00329">
    <property type="entry name" value="HSP70_2"/>
    <property type="match status" value="1"/>
</dbReference>
<dbReference type="SUPFAM" id="SSF53067">
    <property type="entry name" value="Actin-like ATPase domain"/>
    <property type="match status" value="2"/>
</dbReference>
<evidence type="ECO:0000256" key="4">
    <source>
        <dbReference type="RuleBase" id="RU003322"/>
    </source>
</evidence>
<organism evidence="5 6">
    <name type="scientific">Magnetospirillum sulfuroxidans</name>
    <dbReference type="NCBI Taxonomy" id="611300"/>
    <lineage>
        <taxon>Bacteria</taxon>
        <taxon>Pseudomonadati</taxon>
        <taxon>Pseudomonadota</taxon>
        <taxon>Alphaproteobacteria</taxon>
        <taxon>Rhodospirillales</taxon>
        <taxon>Rhodospirillaceae</taxon>
        <taxon>Magnetospirillum</taxon>
    </lineage>
</organism>
<dbReference type="PRINTS" id="PR00301">
    <property type="entry name" value="HEATSHOCK70"/>
</dbReference>
<evidence type="ECO:0000313" key="5">
    <source>
        <dbReference type="EMBL" id="MBR9972741.1"/>
    </source>
</evidence>
<proteinExistence type="inferred from homology"/>
<reference evidence="5 6" key="1">
    <citation type="submission" date="2021-04" db="EMBL/GenBank/DDBJ databases">
        <title>Magnetospirillum sulfuroxidans sp. nov., a facultative chemolithoautotrophic sulfur-oxidizing alphaproteobacterium isolated from freshwater sediment and proposals for Paramagetospirillum gen. nov., and Magnetospirillaceae fam. nov.</title>
        <authorList>
            <person name="Koziaeva V."/>
            <person name="Geelhoed J.S."/>
            <person name="Sorokin D.Y."/>
            <person name="Grouzdev D.S."/>
        </authorList>
    </citation>
    <scope>NUCLEOTIDE SEQUENCE [LARGE SCALE GENOMIC DNA]</scope>
    <source>
        <strain evidence="5 6">J10</strain>
    </source>
</reference>
<gene>
    <name evidence="5" type="ORF">KEC16_13535</name>
</gene>
<dbReference type="Gene3D" id="3.90.640.10">
    <property type="entry name" value="Actin, Chain A, domain 4"/>
    <property type="match status" value="1"/>
</dbReference>
<dbReference type="Gene3D" id="3.30.420.40">
    <property type="match status" value="2"/>
</dbReference>
<dbReference type="Proteomes" id="UP000680714">
    <property type="component" value="Unassembled WGS sequence"/>
</dbReference>
<dbReference type="InterPro" id="IPR029047">
    <property type="entry name" value="HSP70_peptide-bd_sf"/>
</dbReference>
<protein>
    <submittedName>
        <fullName evidence="5">Molecular chaperone HscC</fullName>
    </submittedName>
</protein>
<dbReference type="InterPro" id="IPR043129">
    <property type="entry name" value="ATPase_NBD"/>
</dbReference>
<sequence length="566" mass="61884">MIIGIDLGTTHSLAGIMTDQGPRLVANALGEVLTPSVVGLADDGALLVGAAAHERLHTHPRLTAAAFKRYMGSDRELILGNRRFRPEELSALVIRSLLDDVQAHTGAKATEAVISVPAYFSDAQRKATRNAATLAGIRVERLINEPTAAALAYGLDQRDAESRFLVVDLGGGTFDVSVLELFDGVVEVHASAGDNFLGGEDFVDLLAELALADLKLDASTLAGGDVAVLRNRLETVKKRLSREPDIEVDLPIDGASHCWRVSQERFIAAAAPLVERMRAPIQRAMRDARLSADQIDEVVVVGGASRMPMVVRMVGTLFGRLPLRHLNPDEAIGLGATAMAGLKSRHAALEETVITDVCPYTLGVETVMAGSDGNWLSGTFQPLIERNTTIPASREQTFVPLQRDQKELELRIFQGESPRVANNILLGALKLQLPPFDEPQQMPVVVRFTYDVNGLLEVEATLVVSQNTTRMVIEQNPGLLSAEEIERRLTALAALKLHPREQQANLALITRAERLYEEFLGEDRQAVMTCLVAFRSELESQDNDRIRHARHHFAQWLAQFDQVAPL</sequence>
<dbReference type="PROSITE" id="PS01036">
    <property type="entry name" value="HSP70_3"/>
    <property type="match status" value="1"/>
</dbReference>
<dbReference type="InterPro" id="IPR018181">
    <property type="entry name" value="Heat_shock_70_CS"/>
</dbReference>
<dbReference type="Pfam" id="PF00012">
    <property type="entry name" value="HSP70"/>
    <property type="match status" value="2"/>
</dbReference>
<evidence type="ECO:0000256" key="3">
    <source>
        <dbReference type="ARBA" id="ARBA00022840"/>
    </source>
</evidence>
<dbReference type="InterPro" id="IPR013126">
    <property type="entry name" value="Hsp_70_fam"/>
</dbReference>
<evidence type="ECO:0000313" key="6">
    <source>
        <dbReference type="Proteomes" id="UP000680714"/>
    </source>
</evidence>
<dbReference type="EMBL" id="JAGTUF010000013">
    <property type="protein sequence ID" value="MBR9972741.1"/>
    <property type="molecule type" value="Genomic_DNA"/>
</dbReference>
<dbReference type="PROSITE" id="PS00297">
    <property type="entry name" value="HSP70_1"/>
    <property type="match status" value="1"/>
</dbReference>
<keyword evidence="6" id="KW-1185">Reference proteome</keyword>
<evidence type="ECO:0000256" key="2">
    <source>
        <dbReference type="ARBA" id="ARBA00022741"/>
    </source>
</evidence>